<evidence type="ECO:0000313" key="3">
    <source>
        <dbReference type="Proteomes" id="UP000016932"/>
    </source>
</evidence>
<dbReference type="KEGG" id="pfj:MYCFIDRAFT_177009"/>
<sequence length="640" mass="71165">MRRKSSNSSAVVGGPRGRNVDSLSLISRFFVCLVLAMQLGSMATECQQTLSTSLTKQEVKDTGENSLPEEMSPQSAIRWDESQSRCEASDTMRQGDTPANNKFEYHTSQSMALRQRTGEKEVQQKMGGLVSETNDCKRREGSLAVQALMSQRSVAQPDCDREKAVQRKGSKVRKDGNAKKMRCRGQWHQSEPFQMSSTEVPGQARPRKLAVAKGRLQGPSRFWRKILPAGAASILQKSCDGNGSVCESVWDGWGSCTYRFVDEERREGKERKEAGGKEKVYLAPGAPRAVMRGGGGRDDEVNDIVTTPQRHAWWRRLGTGVMGERHCHDITTSRVVEEVGDRVMEVKSEISCETLGPSMPRHITDISWLSLAPILFLKSLDMMILGLARCASNQNRASSAWLFLLQYSEYLARAPDVRHAETSRAAMRLTFCAIKVYEDFAAQRYCIHMLHDREATQPPLESDKSQLATDRHHNLEKTLFRTIPLHDVAALHPNQHLEPAIPTCPSHPYPVFLQTLTSVSVPVGQTHIPTPPPTVSVVKTHPPHSTSLSPQPGSTCVTVVKHAAQAVSEASRIDIVVWGHILSRSRSSLYNLWWYVGFLGGDEGQEGEYREGGGGHGYCWIVIDLALFMSAAPAQMFFFF</sequence>
<dbReference type="Proteomes" id="UP000016932">
    <property type="component" value="Unassembled WGS sequence"/>
</dbReference>
<feature type="region of interest" description="Disordered" evidence="1">
    <location>
        <begin position="54"/>
        <end position="109"/>
    </location>
</feature>
<protein>
    <submittedName>
        <fullName evidence="2">Uncharacterized protein</fullName>
    </submittedName>
</protein>
<evidence type="ECO:0000313" key="2">
    <source>
        <dbReference type="EMBL" id="EME80020.1"/>
    </source>
</evidence>
<feature type="region of interest" description="Disordered" evidence="1">
    <location>
        <begin position="530"/>
        <end position="552"/>
    </location>
</feature>
<gene>
    <name evidence="2" type="ORF">MYCFIDRAFT_177009</name>
</gene>
<feature type="compositionally biased region" description="Polar residues" evidence="1">
    <location>
        <begin position="91"/>
        <end position="109"/>
    </location>
</feature>
<dbReference type="HOGENOM" id="CLU_427662_0_0_1"/>
<proteinExistence type="predicted"/>
<dbReference type="AlphaFoldDB" id="M2YQK8"/>
<feature type="region of interest" description="Disordered" evidence="1">
    <location>
        <begin position="158"/>
        <end position="180"/>
    </location>
</feature>
<dbReference type="GeneID" id="19333670"/>
<evidence type="ECO:0000256" key="1">
    <source>
        <dbReference type="SAM" id="MobiDB-lite"/>
    </source>
</evidence>
<dbReference type="RefSeq" id="XP_007929094.1">
    <property type="nucleotide sequence ID" value="XM_007930903.1"/>
</dbReference>
<keyword evidence="3" id="KW-1185">Reference proteome</keyword>
<dbReference type="EMBL" id="KB446561">
    <property type="protein sequence ID" value="EME80020.1"/>
    <property type="molecule type" value="Genomic_DNA"/>
</dbReference>
<reference evidence="2 3" key="1">
    <citation type="journal article" date="2012" name="PLoS Pathog.">
        <title>Diverse lifestyles and strategies of plant pathogenesis encoded in the genomes of eighteen Dothideomycetes fungi.</title>
        <authorList>
            <person name="Ohm R.A."/>
            <person name="Feau N."/>
            <person name="Henrissat B."/>
            <person name="Schoch C.L."/>
            <person name="Horwitz B.A."/>
            <person name="Barry K.W."/>
            <person name="Condon B.J."/>
            <person name="Copeland A.C."/>
            <person name="Dhillon B."/>
            <person name="Glaser F."/>
            <person name="Hesse C.N."/>
            <person name="Kosti I."/>
            <person name="LaButti K."/>
            <person name="Lindquist E.A."/>
            <person name="Lucas S."/>
            <person name="Salamov A.A."/>
            <person name="Bradshaw R.E."/>
            <person name="Ciuffetti L."/>
            <person name="Hamelin R.C."/>
            <person name="Kema G.H.J."/>
            <person name="Lawrence C."/>
            <person name="Scott J.A."/>
            <person name="Spatafora J.W."/>
            <person name="Turgeon B.G."/>
            <person name="de Wit P.J.G.M."/>
            <person name="Zhong S."/>
            <person name="Goodwin S.B."/>
            <person name="Grigoriev I.V."/>
        </authorList>
    </citation>
    <scope>NUCLEOTIDE SEQUENCE [LARGE SCALE GENOMIC DNA]</scope>
    <source>
        <strain evidence="2 3">CIRAD86</strain>
    </source>
</reference>
<feature type="compositionally biased region" description="Basic and acidic residues" evidence="1">
    <location>
        <begin position="78"/>
        <end position="90"/>
    </location>
</feature>
<accession>M2YQK8</accession>
<dbReference type="VEuPathDB" id="FungiDB:MYCFIDRAFT_177009"/>
<organism evidence="2 3">
    <name type="scientific">Pseudocercospora fijiensis (strain CIRAD86)</name>
    <name type="common">Black leaf streak disease fungus</name>
    <name type="synonym">Mycosphaerella fijiensis</name>
    <dbReference type="NCBI Taxonomy" id="383855"/>
    <lineage>
        <taxon>Eukaryota</taxon>
        <taxon>Fungi</taxon>
        <taxon>Dikarya</taxon>
        <taxon>Ascomycota</taxon>
        <taxon>Pezizomycotina</taxon>
        <taxon>Dothideomycetes</taxon>
        <taxon>Dothideomycetidae</taxon>
        <taxon>Mycosphaerellales</taxon>
        <taxon>Mycosphaerellaceae</taxon>
        <taxon>Pseudocercospora</taxon>
    </lineage>
</organism>
<feature type="compositionally biased region" description="Low complexity" evidence="1">
    <location>
        <begin position="535"/>
        <end position="544"/>
    </location>
</feature>
<name>M2YQK8_PSEFD</name>